<comment type="caution">
    <text evidence="1">The sequence shown here is derived from an EMBL/GenBank/DDBJ whole genome shotgun (WGS) entry which is preliminary data.</text>
</comment>
<keyword evidence="2" id="KW-1185">Reference proteome</keyword>
<protein>
    <submittedName>
        <fullName evidence="1">Uncharacterized protein</fullName>
    </submittedName>
</protein>
<name>A0ABQ1NEA5_9BURK</name>
<gene>
    <name evidence="1" type="ORF">GCM10011400_71150</name>
</gene>
<dbReference type="EMBL" id="BMHL01000023">
    <property type="protein sequence ID" value="GGC72791.1"/>
    <property type="molecule type" value="Genomic_DNA"/>
</dbReference>
<proteinExistence type="predicted"/>
<sequence>MHDDVFAAFARACKVEEFALTEHLLRAIEVIARQQDDSEQLNAAYALLAQTVVRPRSDARKGKQ</sequence>
<accession>A0ABQ1NEA5</accession>
<organism evidence="1 2">
    <name type="scientific">Paraburkholderia caffeinilytica</name>
    <dbReference type="NCBI Taxonomy" id="1761016"/>
    <lineage>
        <taxon>Bacteria</taxon>
        <taxon>Pseudomonadati</taxon>
        <taxon>Pseudomonadota</taxon>
        <taxon>Betaproteobacteria</taxon>
        <taxon>Burkholderiales</taxon>
        <taxon>Burkholderiaceae</taxon>
        <taxon>Paraburkholderia</taxon>
    </lineage>
</organism>
<reference evidence="2" key="1">
    <citation type="journal article" date="2019" name="Int. J. Syst. Evol. Microbiol.">
        <title>The Global Catalogue of Microorganisms (GCM) 10K type strain sequencing project: providing services to taxonomists for standard genome sequencing and annotation.</title>
        <authorList>
            <consortium name="The Broad Institute Genomics Platform"/>
            <consortium name="The Broad Institute Genome Sequencing Center for Infectious Disease"/>
            <person name="Wu L."/>
            <person name="Ma J."/>
        </authorList>
    </citation>
    <scope>NUCLEOTIDE SEQUENCE [LARGE SCALE GENOMIC DNA]</scope>
    <source>
        <strain evidence="2">CGMCC 1.15103</strain>
    </source>
</reference>
<evidence type="ECO:0000313" key="2">
    <source>
        <dbReference type="Proteomes" id="UP000602004"/>
    </source>
</evidence>
<evidence type="ECO:0000313" key="1">
    <source>
        <dbReference type="EMBL" id="GGC72791.1"/>
    </source>
</evidence>
<dbReference type="Proteomes" id="UP000602004">
    <property type="component" value="Unassembled WGS sequence"/>
</dbReference>
<dbReference type="RefSeq" id="WP_115776487.1">
    <property type="nucleotide sequence ID" value="NZ_BMHL01000023.1"/>
</dbReference>